<name>A0A2U3PRT0_9BRAD</name>
<dbReference type="EMBL" id="LS398110">
    <property type="protein sequence ID" value="SPP91819.1"/>
    <property type="molecule type" value="Genomic_DNA"/>
</dbReference>
<sequence length="131" mass="13194">MPSAGRPQLVGGRFVRFGDDEKLAGMALLEMYDGTNRLIIDHGSSGAPVVDCEGPVAAVVSDIFTHELGIPGHAGLDPVAFAKRRLGPGPGAGRLSASVNCGNSAAPVAASRRPYFVNLGLVDVGGVGAAG</sequence>
<reference evidence="1 2" key="1">
    <citation type="submission" date="2018-03" db="EMBL/GenBank/DDBJ databases">
        <authorList>
            <person name="Gully D."/>
        </authorList>
    </citation>
    <scope>NUCLEOTIDE SEQUENCE [LARGE SCALE GENOMIC DNA]</scope>
    <source>
        <strain evidence="1">ORS3257</strain>
    </source>
</reference>
<dbReference type="Proteomes" id="UP000246085">
    <property type="component" value="Chromosome BRAD3257"/>
</dbReference>
<proteinExistence type="predicted"/>
<accession>A0A2U3PRT0</accession>
<evidence type="ECO:0000313" key="1">
    <source>
        <dbReference type="EMBL" id="SPP91819.1"/>
    </source>
</evidence>
<organism evidence="1 2">
    <name type="scientific">Bradyrhizobium vignae</name>
    <dbReference type="NCBI Taxonomy" id="1549949"/>
    <lineage>
        <taxon>Bacteria</taxon>
        <taxon>Pseudomonadati</taxon>
        <taxon>Pseudomonadota</taxon>
        <taxon>Alphaproteobacteria</taxon>
        <taxon>Hyphomicrobiales</taxon>
        <taxon>Nitrobacteraceae</taxon>
        <taxon>Bradyrhizobium</taxon>
    </lineage>
</organism>
<dbReference type="KEGG" id="bvz:BRAD3257_0660"/>
<gene>
    <name evidence="1" type="ORF">BRAD3257_0660</name>
</gene>
<protein>
    <submittedName>
        <fullName evidence="1">Uncharacterized protein</fullName>
    </submittedName>
</protein>
<evidence type="ECO:0000313" key="2">
    <source>
        <dbReference type="Proteomes" id="UP000246085"/>
    </source>
</evidence>
<dbReference type="AlphaFoldDB" id="A0A2U3PRT0"/>